<evidence type="ECO:0000256" key="1">
    <source>
        <dbReference type="SAM" id="MobiDB-lite"/>
    </source>
</evidence>
<sequence length="76" mass="8634">MARPYSTGCTESMRTPVSEAELRKTWRDLRIVGDLDSALPAIRIALENTARIWRDRKPVPEPPPVDGKRRAANDFD</sequence>
<gene>
    <name evidence="2" type="ORF">BLA17378_05670</name>
</gene>
<dbReference type="Proteomes" id="UP000494120">
    <property type="component" value="Unassembled WGS sequence"/>
</dbReference>
<feature type="compositionally biased region" description="Basic and acidic residues" evidence="1">
    <location>
        <begin position="66"/>
        <end position="76"/>
    </location>
</feature>
<accession>A0ABY6XYX8</accession>
<keyword evidence="3" id="KW-1185">Reference proteome</keyword>
<evidence type="ECO:0000313" key="2">
    <source>
        <dbReference type="EMBL" id="VWD07475.1"/>
    </source>
</evidence>
<organism evidence="2 3">
    <name type="scientific">Burkholderia aenigmatica</name>
    <dbReference type="NCBI Taxonomy" id="2015348"/>
    <lineage>
        <taxon>Bacteria</taxon>
        <taxon>Pseudomonadati</taxon>
        <taxon>Pseudomonadota</taxon>
        <taxon>Betaproteobacteria</taxon>
        <taxon>Burkholderiales</taxon>
        <taxon>Burkholderiaceae</taxon>
        <taxon>Burkholderia</taxon>
        <taxon>Burkholderia cepacia complex</taxon>
    </lineage>
</organism>
<name>A0ABY6XYX8_9BURK</name>
<reference evidence="2 3" key="1">
    <citation type="submission" date="2019-09" db="EMBL/GenBank/DDBJ databases">
        <authorList>
            <person name="Depoorter E."/>
        </authorList>
    </citation>
    <scope>NUCLEOTIDE SEQUENCE [LARGE SCALE GENOMIC DNA]</scope>
    <source>
        <strain evidence="2 3">R-17378</strain>
    </source>
</reference>
<proteinExistence type="predicted"/>
<comment type="caution">
    <text evidence="2">The sequence shown here is derived from an EMBL/GenBank/DDBJ whole genome shotgun (WGS) entry which is preliminary data.</text>
</comment>
<evidence type="ECO:0000313" key="3">
    <source>
        <dbReference type="Proteomes" id="UP000494120"/>
    </source>
</evidence>
<protein>
    <submittedName>
        <fullName evidence="2">Uncharacterized protein</fullName>
    </submittedName>
</protein>
<dbReference type="EMBL" id="CABVQG010000023">
    <property type="protein sequence ID" value="VWD07475.1"/>
    <property type="molecule type" value="Genomic_DNA"/>
</dbReference>
<feature type="region of interest" description="Disordered" evidence="1">
    <location>
        <begin position="54"/>
        <end position="76"/>
    </location>
</feature>